<dbReference type="InterPro" id="IPR003593">
    <property type="entry name" value="AAA+_ATPase"/>
</dbReference>
<dbReference type="GO" id="GO:0000160">
    <property type="term" value="P:phosphorelay signal transduction system"/>
    <property type="evidence" value="ECO:0007669"/>
    <property type="project" value="InterPro"/>
</dbReference>
<dbReference type="Gene3D" id="3.40.50.2300">
    <property type="match status" value="1"/>
</dbReference>
<evidence type="ECO:0000256" key="4">
    <source>
        <dbReference type="ARBA" id="ARBA00023125"/>
    </source>
</evidence>
<organism evidence="9">
    <name type="scientific">uncultured gamma proteobacterium HF4000_36I10</name>
    <dbReference type="NCBI Taxonomy" id="710989"/>
    <lineage>
        <taxon>Bacteria</taxon>
        <taxon>Pseudomonadati</taxon>
        <taxon>Pseudomonadota</taxon>
        <taxon>Gammaproteobacteria</taxon>
        <taxon>environmental samples</taxon>
    </lineage>
</organism>
<feature type="domain" description="Sigma-54 factor interaction" evidence="7">
    <location>
        <begin position="138"/>
        <end position="367"/>
    </location>
</feature>
<dbReference type="SUPFAM" id="SSF52540">
    <property type="entry name" value="P-loop containing nucleoside triphosphate hydrolases"/>
    <property type="match status" value="1"/>
</dbReference>
<dbReference type="Pfam" id="PF02954">
    <property type="entry name" value="HTH_8"/>
    <property type="match status" value="1"/>
</dbReference>
<dbReference type="Gene3D" id="1.10.8.60">
    <property type="match status" value="1"/>
</dbReference>
<keyword evidence="4 9" id="KW-0238">DNA-binding</keyword>
<dbReference type="Gene3D" id="1.10.10.60">
    <property type="entry name" value="Homeodomain-like"/>
    <property type="match status" value="1"/>
</dbReference>
<evidence type="ECO:0000256" key="3">
    <source>
        <dbReference type="ARBA" id="ARBA00023015"/>
    </source>
</evidence>
<evidence type="ECO:0000313" key="9">
    <source>
        <dbReference type="EMBL" id="ADI18747.1"/>
    </source>
</evidence>
<dbReference type="Pfam" id="PF00158">
    <property type="entry name" value="Sigma54_activat"/>
    <property type="match status" value="1"/>
</dbReference>
<keyword evidence="2" id="KW-0067">ATP-binding</keyword>
<evidence type="ECO:0000256" key="5">
    <source>
        <dbReference type="ARBA" id="ARBA00023163"/>
    </source>
</evidence>
<keyword evidence="5" id="KW-0804">Transcription</keyword>
<dbReference type="GO" id="GO:0043565">
    <property type="term" value="F:sequence-specific DNA binding"/>
    <property type="evidence" value="ECO:0007669"/>
    <property type="project" value="InterPro"/>
</dbReference>
<dbReference type="PROSITE" id="PS00676">
    <property type="entry name" value="SIGMA54_INTERACT_2"/>
    <property type="match status" value="1"/>
</dbReference>
<evidence type="ECO:0000256" key="1">
    <source>
        <dbReference type="ARBA" id="ARBA00022741"/>
    </source>
</evidence>
<sequence>MNQHNPILIIDDEPDIRELLELTLMRMGYNTHSADSLASAYRLLDKHTFALCLTDMKLPDGSGLEIIHHLQERPEDIPVAVITAFGSVDLATESLKAGAFDFISKPIDLDRLRNLVRNAVSLEGKPHTDSIGDDTRQLIGETDSMVSLRRQIAKLSRSQAPVYISGESGSGKEVVARLIHSSGPRADAPFVPVNCGAIPSELMESEFFGHVKGSFTGAHNDKTGLFEAANGGTLFLDEIADLPLNMQVKLLRAIQNKSVRPIGANREIPVDVRLLSATHKDLATQVDKGHFRTDLFYRINVIEVKVPSLRERVADIPLLAKAILDRLSAEWGVKTPSLDSAAQSALSRYAFPGNVRELENILERAVTLCDEDSITPEDLQLPNAAPTAATNPSSGIEAAFGDLEGYLQDIERAAIEAALERTNGNKTEAAELLGLSFRQFRYRAKKILED</sequence>
<dbReference type="CDD" id="cd00009">
    <property type="entry name" value="AAA"/>
    <property type="match status" value="1"/>
</dbReference>
<dbReference type="InterPro" id="IPR002197">
    <property type="entry name" value="HTH_Fis"/>
</dbReference>
<keyword evidence="3" id="KW-0805">Transcription regulation</keyword>
<dbReference type="GO" id="GO:0005524">
    <property type="term" value="F:ATP binding"/>
    <property type="evidence" value="ECO:0007669"/>
    <property type="project" value="UniProtKB-KW"/>
</dbReference>
<dbReference type="InterPro" id="IPR058031">
    <property type="entry name" value="AAA_lid_NorR"/>
</dbReference>
<dbReference type="SUPFAM" id="SSF52172">
    <property type="entry name" value="CheY-like"/>
    <property type="match status" value="1"/>
</dbReference>
<dbReference type="PANTHER" id="PTHR32071">
    <property type="entry name" value="TRANSCRIPTIONAL REGULATORY PROTEIN"/>
    <property type="match status" value="1"/>
</dbReference>
<evidence type="ECO:0000259" key="7">
    <source>
        <dbReference type="PROSITE" id="PS50045"/>
    </source>
</evidence>
<feature type="domain" description="Response regulatory" evidence="8">
    <location>
        <begin position="6"/>
        <end position="120"/>
    </location>
</feature>
<name>E0XWF6_9GAMM</name>
<dbReference type="Gene3D" id="3.40.50.300">
    <property type="entry name" value="P-loop containing nucleotide triphosphate hydrolases"/>
    <property type="match status" value="1"/>
</dbReference>
<dbReference type="InterPro" id="IPR001789">
    <property type="entry name" value="Sig_transdc_resp-reg_receiver"/>
</dbReference>
<dbReference type="PROSITE" id="PS00688">
    <property type="entry name" value="SIGMA54_INTERACT_3"/>
    <property type="match status" value="1"/>
</dbReference>
<dbReference type="PROSITE" id="PS00675">
    <property type="entry name" value="SIGMA54_INTERACT_1"/>
    <property type="match status" value="1"/>
</dbReference>
<dbReference type="SMART" id="SM00448">
    <property type="entry name" value="REC"/>
    <property type="match status" value="1"/>
</dbReference>
<dbReference type="InterPro" id="IPR025943">
    <property type="entry name" value="Sigma_54_int_dom_ATP-bd_2"/>
</dbReference>
<dbReference type="FunFam" id="3.40.50.300:FF:000006">
    <property type="entry name" value="DNA-binding transcriptional regulator NtrC"/>
    <property type="match status" value="1"/>
</dbReference>
<dbReference type="Pfam" id="PF00072">
    <property type="entry name" value="Response_reg"/>
    <property type="match status" value="1"/>
</dbReference>
<evidence type="ECO:0000256" key="6">
    <source>
        <dbReference type="PROSITE-ProRule" id="PRU00169"/>
    </source>
</evidence>
<evidence type="ECO:0000256" key="2">
    <source>
        <dbReference type="ARBA" id="ARBA00022840"/>
    </source>
</evidence>
<dbReference type="SMART" id="SM00382">
    <property type="entry name" value="AAA"/>
    <property type="match status" value="1"/>
</dbReference>
<dbReference type="Pfam" id="PF25601">
    <property type="entry name" value="AAA_lid_14"/>
    <property type="match status" value="1"/>
</dbReference>
<dbReference type="GO" id="GO:0006355">
    <property type="term" value="P:regulation of DNA-templated transcription"/>
    <property type="evidence" value="ECO:0007669"/>
    <property type="project" value="InterPro"/>
</dbReference>
<dbReference type="InterPro" id="IPR009057">
    <property type="entry name" value="Homeodomain-like_sf"/>
</dbReference>
<protein>
    <submittedName>
        <fullName evidence="9">Response regulator containing chey-like receiver, AAA-type ATPase, and DNA-binding domains</fullName>
    </submittedName>
</protein>
<dbReference type="PANTHER" id="PTHR32071:SF100">
    <property type="entry name" value="RESPONSE REGULATOR PROTEIN PILR"/>
    <property type="match status" value="1"/>
</dbReference>
<keyword evidence="6" id="KW-0597">Phosphoprotein</keyword>
<dbReference type="PROSITE" id="PS50110">
    <property type="entry name" value="RESPONSE_REGULATORY"/>
    <property type="match status" value="1"/>
</dbReference>
<dbReference type="PRINTS" id="PR01590">
    <property type="entry name" value="HTHFIS"/>
</dbReference>
<dbReference type="AlphaFoldDB" id="E0XWF6"/>
<dbReference type="SUPFAM" id="SSF46689">
    <property type="entry name" value="Homeodomain-like"/>
    <property type="match status" value="1"/>
</dbReference>
<dbReference type="InterPro" id="IPR025662">
    <property type="entry name" value="Sigma_54_int_dom_ATP-bd_1"/>
</dbReference>
<dbReference type="PROSITE" id="PS50045">
    <property type="entry name" value="SIGMA54_INTERACT_4"/>
    <property type="match status" value="1"/>
</dbReference>
<dbReference type="InterPro" id="IPR002078">
    <property type="entry name" value="Sigma_54_int"/>
</dbReference>
<proteinExistence type="predicted"/>
<dbReference type="EMBL" id="GU474899">
    <property type="protein sequence ID" value="ADI18747.1"/>
    <property type="molecule type" value="Genomic_DNA"/>
</dbReference>
<accession>E0XWF6</accession>
<dbReference type="InterPro" id="IPR025944">
    <property type="entry name" value="Sigma_54_int_dom_CS"/>
</dbReference>
<feature type="modified residue" description="4-aspartylphosphate" evidence="6">
    <location>
        <position position="55"/>
    </location>
</feature>
<dbReference type="InterPro" id="IPR027417">
    <property type="entry name" value="P-loop_NTPase"/>
</dbReference>
<evidence type="ECO:0000259" key="8">
    <source>
        <dbReference type="PROSITE" id="PS50110"/>
    </source>
</evidence>
<keyword evidence="1" id="KW-0547">Nucleotide-binding</keyword>
<reference evidence="9" key="1">
    <citation type="journal article" date="2011" name="Environ. Microbiol.">
        <title>Time-series analyses of Monterey Bay coastal microbial picoplankton using a 'genome proxy' microarray.</title>
        <authorList>
            <person name="Rich V.I."/>
            <person name="Pham V.D."/>
            <person name="Eppley J."/>
            <person name="Shi Y."/>
            <person name="DeLong E.F."/>
        </authorList>
    </citation>
    <scope>NUCLEOTIDE SEQUENCE</scope>
</reference>
<dbReference type="InterPro" id="IPR011006">
    <property type="entry name" value="CheY-like_superfamily"/>
</dbReference>